<dbReference type="AlphaFoldDB" id="K1QDB2"/>
<sequence length="127" mass="14143">MASSFAQTTDEEDDTSSCDYLGFPAECDDPWGETVTWGLARALVVFLLWILSDKSLPVWGLCSKPKLPFDVTIPLYLLQSIVVIIVIKDFYRNTFGAGGTQIHSHYQILLGKIVCTFGPPALIFFFC</sequence>
<dbReference type="InParanoid" id="K1QDB2"/>
<reference evidence="1" key="1">
    <citation type="journal article" date="2012" name="Nature">
        <title>The oyster genome reveals stress adaptation and complexity of shell formation.</title>
        <authorList>
            <person name="Zhang G."/>
            <person name="Fang X."/>
            <person name="Guo X."/>
            <person name="Li L."/>
            <person name="Luo R."/>
            <person name="Xu F."/>
            <person name="Yang P."/>
            <person name="Zhang L."/>
            <person name="Wang X."/>
            <person name="Qi H."/>
            <person name="Xiong Z."/>
            <person name="Que H."/>
            <person name="Xie Y."/>
            <person name="Holland P.W."/>
            <person name="Paps J."/>
            <person name="Zhu Y."/>
            <person name="Wu F."/>
            <person name="Chen Y."/>
            <person name="Wang J."/>
            <person name="Peng C."/>
            <person name="Meng J."/>
            <person name="Yang L."/>
            <person name="Liu J."/>
            <person name="Wen B."/>
            <person name="Zhang N."/>
            <person name="Huang Z."/>
            <person name="Zhu Q."/>
            <person name="Feng Y."/>
            <person name="Mount A."/>
            <person name="Hedgecock D."/>
            <person name="Xu Z."/>
            <person name="Liu Y."/>
            <person name="Domazet-Loso T."/>
            <person name="Du Y."/>
            <person name="Sun X."/>
            <person name="Zhang S."/>
            <person name="Liu B."/>
            <person name="Cheng P."/>
            <person name="Jiang X."/>
            <person name="Li J."/>
            <person name="Fan D."/>
            <person name="Wang W."/>
            <person name="Fu W."/>
            <person name="Wang T."/>
            <person name="Wang B."/>
            <person name="Zhang J."/>
            <person name="Peng Z."/>
            <person name="Li Y."/>
            <person name="Li N."/>
            <person name="Wang J."/>
            <person name="Chen M."/>
            <person name="He Y."/>
            <person name="Tan F."/>
            <person name="Song X."/>
            <person name="Zheng Q."/>
            <person name="Huang R."/>
            <person name="Yang H."/>
            <person name="Du X."/>
            <person name="Chen L."/>
            <person name="Yang M."/>
            <person name="Gaffney P.M."/>
            <person name="Wang S."/>
            <person name="Luo L."/>
            <person name="She Z."/>
            <person name="Ming Y."/>
            <person name="Huang W."/>
            <person name="Zhang S."/>
            <person name="Huang B."/>
            <person name="Zhang Y."/>
            <person name="Qu T."/>
            <person name="Ni P."/>
            <person name="Miao G."/>
            <person name="Wang J."/>
            <person name="Wang Q."/>
            <person name="Steinberg C.E."/>
            <person name="Wang H."/>
            <person name="Li N."/>
            <person name="Qian L."/>
            <person name="Zhang G."/>
            <person name="Li Y."/>
            <person name="Yang H."/>
            <person name="Liu X."/>
            <person name="Wang J."/>
            <person name="Yin Y."/>
            <person name="Wang J."/>
        </authorList>
    </citation>
    <scope>NUCLEOTIDE SEQUENCE [LARGE SCALE GENOMIC DNA]</scope>
    <source>
        <strain evidence="1">05x7-T-G4-1.051#20</strain>
    </source>
</reference>
<proteinExistence type="predicted"/>
<accession>K1QDB2</accession>
<organism evidence="1">
    <name type="scientific">Magallana gigas</name>
    <name type="common">Pacific oyster</name>
    <name type="synonym">Crassostrea gigas</name>
    <dbReference type="NCBI Taxonomy" id="29159"/>
    <lineage>
        <taxon>Eukaryota</taxon>
        <taxon>Metazoa</taxon>
        <taxon>Spiralia</taxon>
        <taxon>Lophotrochozoa</taxon>
        <taxon>Mollusca</taxon>
        <taxon>Bivalvia</taxon>
        <taxon>Autobranchia</taxon>
        <taxon>Pteriomorphia</taxon>
        <taxon>Ostreida</taxon>
        <taxon>Ostreoidea</taxon>
        <taxon>Ostreidae</taxon>
        <taxon>Magallana</taxon>
    </lineage>
</organism>
<protein>
    <submittedName>
        <fullName evidence="1">Uncharacterized protein</fullName>
    </submittedName>
</protein>
<dbReference type="EMBL" id="JH818630">
    <property type="protein sequence ID" value="EKC26780.1"/>
    <property type="molecule type" value="Genomic_DNA"/>
</dbReference>
<name>K1QDB2_MAGGI</name>
<dbReference type="HOGENOM" id="CLU_1972601_0_0_1"/>
<evidence type="ECO:0000313" key="1">
    <source>
        <dbReference type="EMBL" id="EKC26780.1"/>
    </source>
</evidence>
<gene>
    <name evidence="1" type="ORF">CGI_10013210</name>
</gene>